<protein>
    <submittedName>
        <fullName evidence="4">IS110 family transposase</fullName>
    </submittedName>
</protein>
<dbReference type="GO" id="GO:0003677">
    <property type="term" value="F:DNA binding"/>
    <property type="evidence" value="ECO:0007669"/>
    <property type="project" value="InterPro"/>
</dbReference>
<evidence type="ECO:0000313" key="4">
    <source>
        <dbReference type="EMBL" id="MBC2478115.1"/>
    </source>
</evidence>
<name>A0AAW3WGX0_CLOBE</name>
<dbReference type="PANTHER" id="PTHR33055">
    <property type="entry name" value="TRANSPOSASE FOR INSERTION SEQUENCE ELEMENT IS1111A"/>
    <property type="match status" value="1"/>
</dbReference>
<dbReference type="Proteomes" id="UP001194098">
    <property type="component" value="Unassembled WGS sequence"/>
</dbReference>
<dbReference type="EMBL" id="JABAGV010000225">
    <property type="protein sequence ID" value="MBC2478115.1"/>
    <property type="molecule type" value="Genomic_DNA"/>
</dbReference>
<reference evidence="4" key="2">
    <citation type="journal article" date="2022" name="Nat. Biotechnol.">
        <title>Carbon-negative production of acetone and isopropanol by gas fermentation at industrial pilot scale.</title>
        <authorList>
            <person name="Liew F.E."/>
            <person name="Nogle R."/>
            <person name="Abdalla T."/>
            <person name="Rasor B.J."/>
            <person name="Canter C."/>
            <person name="Jensen R.O."/>
            <person name="Wang L."/>
            <person name="Strutz J."/>
            <person name="Chirania P."/>
            <person name="De Tissera S."/>
            <person name="Mueller A.P."/>
            <person name="Ruan Z."/>
            <person name="Gao A."/>
            <person name="Tran L."/>
            <person name="Engle N.L."/>
            <person name="Bromley J.C."/>
            <person name="Daniell J."/>
            <person name="Conrado R."/>
            <person name="Tschaplinski T.J."/>
            <person name="Giannone R.J."/>
            <person name="Hettich R.L."/>
            <person name="Karim A.S."/>
            <person name="Simpson S.D."/>
            <person name="Brown S.D."/>
            <person name="Leang C."/>
            <person name="Jewett M.C."/>
            <person name="Kopke M."/>
        </authorList>
    </citation>
    <scope>NUCLEOTIDE SEQUENCE</scope>
    <source>
        <strain evidence="4">DJ015</strain>
    </source>
</reference>
<dbReference type="GO" id="GO:0004803">
    <property type="term" value="F:transposase activity"/>
    <property type="evidence" value="ECO:0007669"/>
    <property type="project" value="InterPro"/>
</dbReference>
<evidence type="ECO:0000313" key="5">
    <source>
        <dbReference type="Proteomes" id="UP001194098"/>
    </source>
</evidence>
<feature type="domain" description="Transposase IS116/IS110/IS902 C-terminal" evidence="3">
    <location>
        <begin position="289"/>
        <end position="368"/>
    </location>
</feature>
<keyword evidence="1" id="KW-0175">Coiled coil</keyword>
<dbReference type="Pfam" id="PF02371">
    <property type="entry name" value="Transposase_20"/>
    <property type="match status" value="1"/>
</dbReference>
<dbReference type="InterPro" id="IPR003346">
    <property type="entry name" value="Transposase_20"/>
</dbReference>
<feature type="domain" description="Transposase IS110-like N-terminal" evidence="2">
    <location>
        <begin position="19"/>
        <end position="179"/>
    </location>
</feature>
<dbReference type="InterPro" id="IPR002525">
    <property type="entry name" value="Transp_IS110-like_N"/>
</dbReference>
<dbReference type="PANTHER" id="PTHR33055:SF13">
    <property type="entry name" value="TRANSPOSASE"/>
    <property type="match status" value="1"/>
</dbReference>
<reference evidence="4" key="1">
    <citation type="submission" date="2020-04" db="EMBL/GenBank/DDBJ databases">
        <authorList>
            <person name="Brown S."/>
        </authorList>
    </citation>
    <scope>NUCLEOTIDE SEQUENCE</scope>
    <source>
        <strain evidence="4">DJ015</strain>
    </source>
</reference>
<dbReference type="InterPro" id="IPR047650">
    <property type="entry name" value="Transpos_IS110"/>
</dbReference>
<dbReference type="Pfam" id="PF01548">
    <property type="entry name" value="DEDD_Tnp_IS110"/>
    <property type="match status" value="1"/>
</dbReference>
<comment type="caution">
    <text evidence="4">The sequence shown here is derived from an EMBL/GenBank/DDBJ whole genome shotgun (WGS) entry which is preliminary data.</text>
</comment>
<dbReference type="NCBIfam" id="NF033542">
    <property type="entry name" value="transpos_IS110"/>
    <property type="match status" value="1"/>
</dbReference>
<feature type="coiled-coil region" evidence="1">
    <location>
        <begin position="248"/>
        <end position="289"/>
    </location>
</feature>
<evidence type="ECO:0000259" key="2">
    <source>
        <dbReference type="Pfam" id="PF01548"/>
    </source>
</evidence>
<proteinExistence type="predicted"/>
<sequence>MNYTQNEKIMSITEKTLVIGIDIGKGVQFARAFDYRGIELSKIQSFENTLEGFKLFEEWAESVITEYRKDNIIVGLEPTGHYWFNLAEFVRNLGIRLVLVNPYHVKRSKELDDNSQTKNDRKDPKTIAKLVIDGRYSEPYIPEGIYSDLRIAMNMKEGLTRNLNIIKNKVDHWLDKYFPEFNNVFVDWEGKTALISLTEFPTPDKVLSVDVQQIVTTWKKKVKRGIGFNRAVKLVESAKISVGITEGLKMAEKELKADLEQYELYIKQYEELEKEIEELALQIPGVKEMLTIKGVGIMTAAGFISEVGDIKRFTHPSQIQKLAGLNLIEDSSGKHKGKTSISKRGRSRLRALLFRVIMPLVSKNNEFKILHEYYTSRKENPLKKKQSLILLCCKLIRIFFAIMNKQVEYNPQKLIKDTGFDILPMVA</sequence>
<dbReference type="GO" id="GO:0006313">
    <property type="term" value="P:DNA transposition"/>
    <property type="evidence" value="ECO:0007669"/>
    <property type="project" value="InterPro"/>
</dbReference>
<dbReference type="RefSeq" id="WP_171779532.1">
    <property type="nucleotide sequence ID" value="NZ_JABAGV010000225.1"/>
</dbReference>
<organism evidence="4 5">
    <name type="scientific">Clostridium beijerinckii</name>
    <name type="common">Clostridium MP</name>
    <dbReference type="NCBI Taxonomy" id="1520"/>
    <lineage>
        <taxon>Bacteria</taxon>
        <taxon>Bacillati</taxon>
        <taxon>Bacillota</taxon>
        <taxon>Clostridia</taxon>
        <taxon>Eubacteriales</taxon>
        <taxon>Clostridiaceae</taxon>
        <taxon>Clostridium</taxon>
    </lineage>
</organism>
<gene>
    <name evidence="4" type="ORF">HGI39_26270</name>
</gene>
<evidence type="ECO:0000256" key="1">
    <source>
        <dbReference type="SAM" id="Coils"/>
    </source>
</evidence>
<evidence type="ECO:0000259" key="3">
    <source>
        <dbReference type="Pfam" id="PF02371"/>
    </source>
</evidence>
<dbReference type="AlphaFoldDB" id="A0AAW3WGX0"/>
<accession>A0AAW3WGX0</accession>